<proteinExistence type="inferred from homology"/>
<gene>
    <name evidence="3" type="ORF">D0T12_03920</name>
</gene>
<dbReference type="FunFam" id="3.40.50.720:FF:000084">
    <property type="entry name" value="Short-chain dehydrogenase reductase"/>
    <property type="match status" value="1"/>
</dbReference>
<keyword evidence="2" id="KW-0560">Oxidoreductase</keyword>
<reference evidence="3 4" key="1">
    <citation type="submission" date="2018-08" db="EMBL/GenBank/DDBJ databases">
        <title>Actinomadura spongicola sp. nov., isolated from marine sponge Leucetta chagosensis.</title>
        <authorList>
            <person name="Li L."/>
            <person name="Lin H.W."/>
        </authorList>
    </citation>
    <scope>NUCLEOTIDE SEQUENCE [LARGE SCALE GENOMIC DNA]</scope>
    <source>
        <strain evidence="3 4">LHW52907</strain>
    </source>
</reference>
<dbReference type="Proteomes" id="UP000262882">
    <property type="component" value="Unassembled WGS sequence"/>
</dbReference>
<dbReference type="RefSeq" id="WP_117397832.1">
    <property type="nucleotide sequence ID" value="NZ_QVNQ01000001.1"/>
</dbReference>
<dbReference type="NCBIfam" id="NF005559">
    <property type="entry name" value="PRK07231.1"/>
    <property type="match status" value="1"/>
</dbReference>
<comment type="similarity">
    <text evidence="1">Belongs to the short-chain dehydrogenases/reductases (SDR) family.</text>
</comment>
<keyword evidence="4" id="KW-1185">Reference proteome</keyword>
<dbReference type="Pfam" id="PF13561">
    <property type="entry name" value="adh_short_C2"/>
    <property type="match status" value="1"/>
</dbReference>
<dbReference type="PRINTS" id="PR00081">
    <property type="entry name" value="GDHRDH"/>
</dbReference>
<dbReference type="OrthoDB" id="7064009at2"/>
<sequence length="254" mass="26286">MGQLDGKVAVITGATSGIGEAMARRFAAEGAALVVNGRRAERGEALAAELRDGGTDVEVVTGDAADAATATAIAERARAAYGRIDVLALNAGVITYASLWEIEEDDVDAMLSVNLKSPWLVAKACHHLVRDGGSVIVTASVSSFDVYPGEGIYGMTKAGVLHLAKAMAQELAPRRIRVNALCPGFVGEAGMAHDVISASDDPEALTREYLAVTPLGRACTLREVTDSALFLAGDASTFMTGTSLVLDGGLLVRP</sequence>
<evidence type="ECO:0000256" key="2">
    <source>
        <dbReference type="ARBA" id="ARBA00023002"/>
    </source>
</evidence>
<dbReference type="PROSITE" id="PS00061">
    <property type="entry name" value="ADH_SHORT"/>
    <property type="match status" value="1"/>
</dbReference>
<dbReference type="PRINTS" id="PR00080">
    <property type="entry name" value="SDRFAMILY"/>
</dbReference>
<dbReference type="Gene3D" id="3.40.50.720">
    <property type="entry name" value="NAD(P)-binding Rossmann-like Domain"/>
    <property type="match status" value="1"/>
</dbReference>
<dbReference type="SUPFAM" id="SSF51735">
    <property type="entry name" value="NAD(P)-binding Rossmann-fold domains"/>
    <property type="match status" value="1"/>
</dbReference>
<evidence type="ECO:0000256" key="1">
    <source>
        <dbReference type="ARBA" id="ARBA00006484"/>
    </source>
</evidence>
<dbReference type="GO" id="GO:0016491">
    <property type="term" value="F:oxidoreductase activity"/>
    <property type="evidence" value="ECO:0007669"/>
    <property type="project" value="UniProtKB-KW"/>
</dbReference>
<dbReference type="InterPro" id="IPR002347">
    <property type="entry name" value="SDR_fam"/>
</dbReference>
<dbReference type="EMBL" id="QVNQ01000001">
    <property type="protein sequence ID" value="RFS87384.1"/>
    <property type="molecule type" value="Genomic_DNA"/>
</dbReference>
<organism evidence="3 4">
    <name type="scientific">Actinomadura spongiicola</name>
    <dbReference type="NCBI Taxonomy" id="2303421"/>
    <lineage>
        <taxon>Bacteria</taxon>
        <taxon>Bacillati</taxon>
        <taxon>Actinomycetota</taxon>
        <taxon>Actinomycetes</taxon>
        <taxon>Streptosporangiales</taxon>
        <taxon>Thermomonosporaceae</taxon>
        <taxon>Actinomadura</taxon>
    </lineage>
</organism>
<dbReference type="AlphaFoldDB" id="A0A372GPT7"/>
<name>A0A372GPT7_9ACTN</name>
<dbReference type="InterPro" id="IPR020904">
    <property type="entry name" value="Sc_DH/Rdtase_CS"/>
</dbReference>
<evidence type="ECO:0000313" key="3">
    <source>
        <dbReference type="EMBL" id="RFS87384.1"/>
    </source>
</evidence>
<dbReference type="PANTHER" id="PTHR43669:SF3">
    <property type="entry name" value="ALCOHOL DEHYDROGENASE, PUTATIVE (AFU_ORTHOLOGUE AFUA_3G03445)-RELATED"/>
    <property type="match status" value="1"/>
</dbReference>
<accession>A0A372GPT7</accession>
<dbReference type="InterPro" id="IPR036291">
    <property type="entry name" value="NAD(P)-bd_dom_sf"/>
</dbReference>
<dbReference type="CDD" id="cd05233">
    <property type="entry name" value="SDR_c"/>
    <property type="match status" value="1"/>
</dbReference>
<evidence type="ECO:0000313" key="4">
    <source>
        <dbReference type="Proteomes" id="UP000262882"/>
    </source>
</evidence>
<comment type="caution">
    <text evidence="3">The sequence shown here is derived from an EMBL/GenBank/DDBJ whole genome shotgun (WGS) entry which is preliminary data.</text>
</comment>
<protein>
    <submittedName>
        <fullName evidence="3">SDR family oxidoreductase</fullName>
    </submittedName>
</protein>
<dbReference type="PANTHER" id="PTHR43669">
    <property type="entry name" value="5-KETO-D-GLUCONATE 5-REDUCTASE"/>
    <property type="match status" value="1"/>
</dbReference>